<evidence type="ECO:0000256" key="5">
    <source>
        <dbReference type="ARBA" id="ARBA00022777"/>
    </source>
</evidence>
<dbReference type="InterPro" id="IPR051302">
    <property type="entry name" value="Dual_SerThr-Tyr_Kinase"/>
</dbReference>
<dbReference type="GO" id="GO:0045743">
    <property type="term" value="P:positive regulation of fibroblast growth factor receptor signaling pathway"/>
    <property type="evidence" value="ECO:0007669"/>
    <property type="project" value="TreeGrafter"/>
</dbReference>
<feature type="region of interest" description="Disordered" evidence="6">
    <location>
        <begin position="93"/>
        <end position="119"/>
    </location>
</feature>
<protein>
    <submittedName>
        <fullName evidence="8">Dual serine/threonine and tyrosine protein kinase-like</fullName>
    </submittedName>
</protein>
<evidence type="ECO:0000313" key="8">
    <source>
        <dbReference type="RefSeq" id="XP_013395186.1"/>
    </source>
</evidence>
<evidence type="ECO:0000256" key="6">
    <source>
        <dbReference type="SAM" id="MobiDB-lite"/>
    </source>
</evidence>
<proteinExistence type="predicted"/>
<dbReference type="GeneID" id="106162437"/>
<dbReference type="Proteomes" id="UP000085678">
    <property type="component" value="Unplaced"/>
</dbReference>
<comment type="subcellular location">
    <subcellularLocation>
        <location evidence="1">Cytoplasm</location>
    </subcellularLocation>
</comment>
<keyword evidence="3" id="KW-0723">Serine/threonine-protein kinase</keyword>
<keyword evidence="5" id="KW-0418">Kinase</keyword>
<keyword evidence="2" id="KW-0963">Cytoplasm</keyword>
<dbReference type="GO" id="GO:0043066">
    <property type="term" value="P:negative regulation of apoptotic process"/>
    <property type="evidence" value="ECO:0007669"/>
    <property type="project" value="TreeGrafter"/>
</dbReference>
<reference evidence="8" key="1">
    <citation type="submission" date="2025-08" db="UniProtKB">
        <authorList>
            <consortium name="RefSeq"/>
        </authorList>
    </citation>
    <scope>IDENTIFICATION</scope>
    <source>
        <tissue evidence="8">Gonads</tissue>
    </source>
</reference>
<keyword evidence="4" id="KW-0808">Transferase</keyword>
<evidence type="ECO:0000256" key="1">
    <source>
        <dbReference type="ARBA" id="ARBA00004496"/>
    </source>
</evidence>
<dbReference type="PANTHER" id="PTHR46392:SF1">
    <property type="entry name" value="DUAL SERINE_THREONINE AND TYROSINE PROTEIN KINASE"/>
    <property type="match status" value="1"/>
</dbReference>
<dbReference type="STRING" id="7574.A0A1S3IBF2"/>
<accession>A0A1S3IBF2</accession>
<dbReference type="KEGG" id="lak:106162437"/>
<evidence type="ECO:0000313" key="7">
    <source>
        <dbReference type="Proteomes" id="UP000085678"/>
    </source>
</evidence>
<dbReference type="PANTHER" id="PTHR46392">
    <property type="entry name" value="DUAL SERINE/THREONINE AND TYROSINE PROTEIN KINASE"/>
    <property type="match status" value="1"/>
</dbReference>
<evidence type="ECO:0000256" key="4">
    <source>
        <dbReference type="ARBA" id="ARBA00022679"/>
    </source>
</evidence>
<dbReference type="AlphaFoldDB" id="A0A1S3IBF2"/>
<gene>
    <name evidence="8" type="primary">LOC106162437</name>
</gene>
<name>A0A1S3IBF2_LINAN</name>
<sequence>MAVHQQSLAHEVHNFVKNAHRLRGVLSETESMFKDINTCGNFDQDDTSCLGHCNTFVPIINLQDLEELKELHEAEPELPVFFVRVPPPLPLDLTDGPSRVNGVGPTNEYRNSNSKRNSKRNSAEYKIGLNLFQQLCDIGFLSMLPTSTEQVLQTLSSSTSSGSGEHVIMESELLENFDQFTPSLVQYTQRVLRQMLVAVAGVMNQIHGRCLKMIIMTAFDMQRDMMVTPRRLEFAREKECELYNSLMDIAMKKQDEIKTIIAETVQDMKEKLVAKAAEYDFIGVDISDSAEIRTARDLKICTGQVEELLLGALNNAIAGKLVESVDILRDSYT</sequence>
<dbReference type="GO" id="GO:0005737">
    <property type="term" value="C:cytoplasm"/>
    <property type="evidence" value="ECO:0007669"/>
    <property type="project" value="UniProtKB-SubCell"/>
</dbReference>
<feature type="non-terminal residue" evidence="8">
    <location>
        <position position="333"/>
    </location>
</feature>
<dbReference type="GO" id="GO:0044344">
    <property type="term" value="P:cellular response to fibroblast growth factor stimulus"/>
    <property type="evidence" value="ECO:0007669"/>
    <property type="project" value="TreeGrafter"/>
</dbReference>
<dbReference type="OrthoDB" id="122279at2759"/>
<dbReference type="GO" id="GO:0004674">
    <property type="term" value="F:protein serine/threonine kinase activity"/>
    <property type="evidence" value="ECO:0007669"/>
    <property type="project" value="UniProtKB-KW"/>
</dbReference>
<evidence type="ECO:0000256" key="3">
    <source>
        <dbReference type="ARBA" id="ARBA00022527"/>
    </source>
</evidence>
<organism evidence="7 8">
    <name type="scientific">Lingula anatina</name>
    <name type="common">Brachiopod</name>
    <name type="synonym">Lingula unguis</name>
    <dbReference type="NCBI Taxonomy" id="7574"/>
    <lineage>
        <taxon>Eukaryota</taxon>
        <taxon>Metazoa</taxon>
        <taxon>Spiralia</taxon>
        <taxon>Lophotrochozoa</taxon>
        <taxon>Brachiopoda</taxon>
        <taxon>Linguliformea</taxon>
        <taxon>Lingulata</taxon>
        <taxon>Lingulida</taxon>
        <taxon>Linguloidea</taxon>
        <taxon>Lingulidae</taxon>
        <taxon>Lingula</taxon>
    </lineage>
</organism>
<dbReference type="RefSeq" id="XP_013395186.1">
    <property type="nucleotide sequence ID" value="XM_013539732.1"/>
</dbReference>
<keyword evidence="7" id="KW-1185">Reference proteome</keyword>
<evidence type="ECO:0000256" key="2">
    <source>
        <dbReference type="ARBA" id="ARBA00022490"/>
    </source>
</evidence>
<dbReference type="InParanoid" id="A0A1S3IBF2"/>
<dbReference type="GO" id="GO:0070374">
    <property type="term" value="P:positive regulation of ERK1 and ERK2 cascade"/>
    <property type="evidence" value="ECO:0007669"/>
    <property type="project" value="TreeGrafter"/>
</dbReference>